<evidence type="ECO:0008006" key="5">
    <source>
        <dbReference type="Google" id="ProtNLM"/>
    </source>
</evidence>
<feature type="compositionally biased region" description="Pro residues" evidence="1">
    <location>
        <begin position="258"/>
        <end position="272"/>
    </location>
</feature>
<dbReference type="Gene3D" id="1.10.150.320">
    <property type="entry name" value="Photosystem II 12 kDa extrinsic protein"/>
    <property type="match status" value="1"/>
</dbReference>
<dbReference type="Proteomes" id="UP001235874">
    <property type="component" value="Chromosome"/>
</dbReference>
<keyword evidence="2" id="KW-0812">Transmembrane</keyword>
<evidence type="ECO:0000256" key="2">
    <source>
        <dbReference type="SAM" id="Phobius"/>
    </source>
</evidence>
<feature type="region of interest" description="Disordered" evidence="1">
    <location>
        <begin position="258"/>
        <end position="279"/>
    </location>
</feature>
<feature type="transmembrane region" description="Helical" evidence="2">
    <location>
        <begin position="30"/>
        <end position="52"/>
    </location>
</feature>
<dbReference type="SUPFAM" id="SSF47781">
    <property type="entry name" value="RuvA domain 2-like"/>
    <property type="match status" value="1"/>
</dbReference>
<protein>
    <recommendedName>
        <fullName evidence="5">Helix-hairpin-helix domain-containing protein</fullName>
    </recommendedName>
</protein>
<organism evidence="3 4">
    <name type="scientific">Micromonospora profundi</name>
    <dbReference type="NCBI Taxonomy" id="1420889"/>
    <lineage>
        <taxon>Bacteria</taxon>
        <taxon>Bacillati</taxon>
        <taxon>Actinomycetota</taxon>
        <taxon>Actinomycetes</taxon>
        <taxon>Micromonosporales</taxon>
        <taxon>Micromonosporaceae</taxon>
        <taxon>Micromonospora</taxon>
    </lineage>
</organism>
<dbReference type="EMBL" id="CP130472">
    <property type="protein sequence ID" value="WLS46437.1"/>
    <property type="molecule type" value="Genomic_DNA"/>
</dbReference>
<dbReference type="KEGG" id="mprn:Q3V37_03950"/>
<evidence type="ECO:0000313" key="3">
    <source>
        <dbReference type="EMBL" id="WLS46437.1"/>
    </source>
</evidence>
<evidence type="ECO:0000313" key="4">
    <source>
        <dbReference type="Proteomes" id="UP001235874"/>
    </source>
</evidence>
<gene>
    <name evidence="3" type="ORF">Q3V37_03950</name>
</gene>
<keyword evidence="2" id="KW-1133">Transmembrane helix</keyword>
<reference evidence="3 4" key="1">
    <citation type="submission" date="2023-07" db="EMBL/GenBank/DDBJ databases">
        <title>Micromonospora profundi TRM 95458 converts glycerol to a new osmotic compound.</title>
        <authorList>
            <person name="Lu D."/>
        </authorList>
    </citation>
    <scope>NUCLEOTIDE SEQUENCE [LARGE SCALE GENOMIC DNA]</scope>
    <source>
        <strain evidence="3 4">TRM95458</strain>
    </source>
</reference>
<name>A0AAJ6HUK1_9ACTN</name>
<accession>A0AAJ6HUK1</accession>
<dbReference type="AlphaFoldDB" id="A0AAJ6HUK1"/>
<feature type="transmembrane region" description="Helical" evidence="2">
    <location>
        <begin position="59"/>
        <end position="77"/>
    </location>
</feature>
<dbReference type="InterPro" id="IPR010994">
    <property type="entry name" value="RuvA_2-like"/>
</dbReference>
<proteinExistence type="predicted"/>
<keyword evidence="4" id="KW-1185">Reference proteome</keyword>
<sequence>MSNVPNGAWAAPPPPANPGASLWWRILHSWWLLLPLVGMGCLGGAGFLYVGLRARRATWWIPGIVYAAAGIGAFVFLDGSGKRTTVGGWAAGALLAIWVASIFHACLINSAWLRWQANHVPWYAQPTAPPPVWTGGPYPPAPAGAPFYPPTPAPPAVAGVIPTPDTYYGPGPTAAPQQPPAAIPQPAGTAAVPPSIDVNAATPAQLAALPNFHPARVHQVMTERQARRGFGSVEEFATAANLAPHEFAHVRHLLTCAPPHPGSPPAQSPPLPHGRVLDV</sequence>
<dbReference type="RefSeq" id="WP_306272875.1">
    <property type="nucleotide sequence ID" value="NZ_CP130472.1"/>
</dbReference>
<feature type="transmembrane region" description="Helical" evidence="2">
    <location>
        <begin position="89"/>
        <end position="108"/>
    </location>
</feature>
<keyword evidence="2" id="KW-0472">Membrane</keyword>
<evidence type="ECO:0000256" key="1">
    <source>
        <dbReference type="SAM" id="MobiDB-lite"/>
    </source>
</evidence>